<organism evidence="3 4">
    <name type="scientific">Cupriavidus plantarum</name>
    <dbReference type="NCBI Taxonomy" id="942865"/>
    <lineage>
        <taxon>Bacteria</taxon>
        <taxon>Pseudomonadati</taxon>
        <taxon>Pseudomonadota</taxon>
        <taxon>Betaproteobacteria</taxon>
        <taxon>Burkholderiales</taxon>
        <taxon>Burkholderiaceae</taxon>
        <taxon>Cupriavidus</taxon>
    </lineage>
</organism>
<dbReference type="RefSeq" id="WP_373561891.1">
    <property type="nucleotide sequence ID" value="NZ_JBEFLL010000022.1"/>
</dbReference>
<dbReference type="InterPro" id="IPR042100">
    <property type="entry name" value="Bug_dom1"/>
</dbReference>
<dbReference type="Gene3D" id="3.40.190.10">
    <property type="entry name" value="Periplasmic binding protein-like II"/>
    <property type="match status" value="1"/>
</dbReference>
<keyword evidence="4" id="KW-1185">Reference proteome</keyword>
<sequence>MLHRMFAWKVAAMAVMAAAGLSVVAPAAAAYPDKPVRIVVPNPPGGAVDVVTRKIAQKLTMQMGQSFVVENKPGASGTIGTTQVVNAAADGYTLLANDNSYTTLPYVFRKLNWDHQNALVPIAPFAFSPVVVGVKADSRFKDLASLIAYAKAHPGEVTFGSGGPGSSPHFAAEAFQQAAGIRLMHVPYKGAGEAMIGLLGGNVDLLVVSTPTALAPVKGNQMRLLGISGSKRVDVFPSVPTFAEAGVPGFNLFNWSGMAAPKGTPTDIIARLQAEIHKALQSPDMTQFLAQMGSQPGNLDSAGFAQLIQRETAQWATVASKANIEKQ</sequence>
<comment type="similarity">
    <text evidence="1">Belongs to the UPF0065 (bug) family.</text>
</comment>
<name>A0A316F0G5_9BURK</name>
<proteinExistence type="inferred from homology"/>
<dbReference type="PIRSF" id="PIRSF017082">
    <property type="entry name" value="YflP"/>
    <property type="match status" value="1"/>
</dbReference>
<dbReference type="SUPFAM" id="SSF53850">
    <property type="entry name" value="Periplasmic binding protein-like II"/>
    <property type="match status" value="1"/>
</dbReference>
<keyword evidence="3" id="KW-0675">Receptor</keyword>
<accession>A0A316F0G5</accession>
<gene>
    <name evidence="3" type="ORF">C7419_1011080</name>
</gene>
<dbReference type="EMBL" id="QGGT01000001">
    <property type="protein sequence ID" value="PWK37198.1"/>
    <property type="molecule type" value="Genomic_DNA"/>
</dbReference>
<evidence type="ECO:0000313" key="4">
    <source>
        <dbReference type="Proteomes" id="UP000245754"/>
    </source>
</evidence>
<dbReference type="PANTHER" id="PTHR42928">
    <property type="entry name" value="TRICARBOXYLATE-BINDING PROTEIN"/>
    <property type="match status" value="1"/>
</dbReference>
<reference evidence="3 4" key="1">
    <citation type="submission" date="2018-05" db="EMBL/GenBank/DDBJ databases">
        <title>Genomic Encyclopedia of Type Strains, Phase IV (KMG-V): Genome sequencing to study the core and pangenomes of soil and plant-associated prokaryotes.</title>
        <authorList>
            <person name="Whitman W."/>
        </authorList>
    </citation>
    <scope>NUCLEOTIDE SEQUENCE [LARGE SCALE GENOMIC DNA]</scope>
    <source>
        <strain evidence="3 4">SLV-132</strain>
    </source>
</reference>
<feature type="signal peptide" evidence="2">
    <location>
        <begin position="1"/>
        <end position="29"/>
    </location>
</feature>
<keyword evidence="2" id="KW-0732">Signal</keyword>
<evidence type="ECO:0000313" key="3">
    <source>
        <dbReference type="EMBL" id="PWK37198.1"/>
    </source>
</evidence>
<feature type="chain" id="PRO_5016268203" evidence="2">
    <location>
        <begin position="30"/>
        <end position="327"/>
    </location>
</feature>
<evidence type="ECO:0000256" key="2">
    <source>
        <dbReference type="SAM" id="SignalP"/>
    </source>
</evidence>
<protein>
    <submittedName>
        <fullName evidence="3">Tripartite-type tricarboxylate transporter receptor subunit TctC</fullName>
    </submittedName>
</protein>
<dbReference type="PANTHER" id="PTHR42928:SF5">
    <property type="entry name" value="BLR1237 PROTEIN"/>
    <property type="match status" value="1"/>
</dbReference>
<dbReference type="CDD" id="cd07012">
    <property type="entry name" value="PBP2_Bug_TTT"/>
    <property type="match status" value="1"/>
</dbReference>
<dbReference type="Proteomes" id="UP000245754">
    <property type="component" value="Unassembled WGS sequence"/>
</dbReference>
<dbReference type="AlphaFoldDB" id="A0A316F0G5"/>
<dbReference type="Pfam" id="PF03401">
    <property type="entry name" value="TctC"/>
    <property type="match status" value="1"/>
</dbReference>
<comment type="caution">
    <text evidence="3">The sequence shown here is derived from an EMBL/GenBank/DDBJ whole genome shotgun (WGS) entry which is preliminary data.</text>
</comment>
<evidence type="ECO:0000256" key="1">
    <source>
        <dbReference type="ARBA" id="ARBA00006987"/>
    </source>
</evidence>
<dbReference type="Gene3D" id="3.40.190.150">
    <property type="entry name" value="Bordetella uptake gene, domain 1"/>
    <property type="match status" value="1"/>
</dbReference>
<dbReference type="InterPro" id="IPR005064">
    <property type="entry name" value="BUG"/>
</dbReference>